<reference evidence="2" key="1">
    <citation type="journal article" date="2020" name="G3 (Bethesda)">
        <title>High-Quality Assemblies for Three Invasive Social Wasps from the &lt;i&gt;Vespula&lt;/i&gt; Genus.</title>
        <authorList>
            <person name="Harrop T.W.R."/>
            <person name="Guhlin J."/>
            <person name="McLaughlin G.M."/>
            <person name="Permina E."/>
            <person name="Stockwell P."/>
            <person name="Gilligan J."/>
            <person name="Le Lec M.F."/>
            <person name="Gruber M.A.M."/>
            <person name="Quinn O."/>
            <person name="Lovegrove M."/>
            <person name="Duncan E.J."/>
            <person name="Remnant E.J."/>
            <person name="Van Eeckhoven J."/>
            <person name="Graham B."/>
            <person name="Knapp R.A."/>
            <person name="Langford K.W."/>
            <person name="Kronenberg Z."/>
            <person name="Press M.O."/>
            <person name="Eacker S.M."/>
            <person name="Wilson-Rankin E.E."/>
            <person name="Purcell J."/>
            <person name="Lester P.J."/>
            <person name="Dearden P.K."/>
        </authorList>
    </citation>
    <scope>NUCLEOTIDE SEQUENCE</scope>
    <source>
        <strain evidence="2">Volc-1</strain>
    </source>
</reference>
<accession>A0A834PBI8</accession>
<evidence type="ECO:0000313" key="3">
    <source>
        <dbReference type="Proteomes" id="UP000600918"/>
    </source>
</evidence>
<evidence type="ECO:0000313" key="2">
    <source>
        <dbReference type="EMBL" id="KAF7434923.1"/>
    </source>
</evidence>
<organism evidence="2 3">
    <name type="scientific">Vespula pensylvanica</name>
    <name type="common">Western yellow jacket</name>
    <name type="synonym">Wasp</name>
    <dbReference type="NCBI Taxonomy" id="30213"/>
    <lineage>
        <taxon>Eukaryota</taxon>
        <taxon>Metazoa</taxon>
        <taxon>Ecdysozoa</taxon>
        <taxon>Arthropoda</taxon>
        <taxon>Hexapoda</taxon>
        <taxon>Insecta</taxon>
        <taxon>Pterygota</taxon>
        <taxon>Neoptera</taxon>
        <taxon>Endopterygota</taxon>
        <taxon>Hymenoptera</taxon>
        <taxon>Apocrita</taxon>
        <taxon>Aculeata</taxon>
        <taxon>Vespoidea</taxon>
        <taxon>Vespidae</taxon>
        <taxon>Vespinae</taxon>
        <taxon>Vespula</taxon>
    </lineage>
</organism>
<evidence type="ECO:0000256" key="1">
    <source>
        <dbReference type="SAM" id="MobiDB-lite"/>
    </source>
</evidence>
<protein>
    <submittedName>
        <fullName evidence="2">Uncharacterized protein</fullName>
    </submittedName>
</protein>
<keyword evidence="3" id="KW-1185">Reference proteome</keyword>
<comment type="caution">
    <text evidence="2">The sequence shown here is derived from an EMBL/GenBank/DDBJ whole genome shotgun (WGS) entry which is preliminary data.</text>
</comment>
<dbReference type="Proteomes" id="UP000600918">
    <property type="component" value="Unassembled WGS sequence"/>
</dbReference>
<feature type="region of interest" description="Disordered" evidence="1">
    <location>
        <begin position="1"/>
        <end position="22"/>
    </location>
</feature>
<gene>
    <name evidence="2" type="ORF">H0235_003114</name>
</gene>
<dbReference type="AlphaFoldDB" id="A0A834PBI8"/>
<proteinExistence type="predicted"/>
<dbReference type="EMBL" id="JACSDY010000002">
    <property type="protein sequence ID" value="KAF7434923.1"/>
    <property type="molecule type" value="Genomic_DNA"/>
</dbReference>
<name>A0A834PBI8_VESPE</name>
<sequence>MEKKRLGSRYHPNGSAKHSESSLPEYVDLLFSVDKMIGRTSIFEAAFHSGSDVVAGWLLKYTEKIKIKILRKPSKDNGKLRGTDLTIFARVERSLTVKTFR</sequence>